<dbReference type="EC" id="3.1.1.74" evidence="3 12"/>
<dbReference type="SMART" id="SM01110">
    <property type="entry name" value="Cutinase"/>
    <property type="match status" value="1"/>
</dbReference>
<feature type="signal peptide" evidence="12">
    <location>
        <begin position="1"/>
        <end position="21"/>
    </location>
</feature>
<evidence type="ECO:0000256" key="12">
    <source>
        <dbReference type="RuleBase" id="RU361263"/>
    </source>
</evidence>
<keyword evidence="8 11" id="KW-1015">Disulfide bond</keyword>
<dbReference type="PROSITE" id="PS00155">
    <property type="entry name" value="CUTINASE_1"/>
    <property type="match status" value="1"/>
</dbReference>
<keyword evidence="6 12" id="KW-0732">Signal</keyword>
<dbReference type="SUPFAM" id="SSF53474">
    <property type="entry name" value="alpha/beta-Hydrolases"/>
    <property type="match status" value="1"/>
</dbReference>
<comment type="subcellular location">
    <subcellularLocation>
        <location evidence="1 12">Secreted</location>
    </subcellularLocation>
</comment>
<dbReference type="GO" id="GO:0016052">
    <property type="term" value="P:carbohydrate catabolic process"/>
    <property type="evidence" value="ECO:0007669"/>
    <property type="project" value="TreeGrafter"/>
</dbReference>
<dbReference type="Gene3D" id="3.40.50.1820">
    <property type="entry name" value="alpha/beta hydrolase"/>
    <property type="match status" value="1"/>
</dbReference>
<dbReference type="Pfam" id="PF01083">
    <property type="entry name" value="Cutinase"/>
    <property type="match status" value="1"/>
</dbReference>
<comment type="caution">
    <text evidence="13">The sequence shown here is derived from an EMBL/GenBank/DDBJ whole genome shotgun (WGS) entry which is preliminary data.</text>
</comment>
<dbReference type="GO" id="GO:0050525">
    <property type="term" value="F:cutinase activity"/>
    <property type="evidence" value="ECO:0007669"/>
    <property type="project" value="UniProtKB-UniRule"/>
</dbReference>
<dbReference type="PRINTS" id="PR00129">
    <property type="entry name" value="CUTINASE"/>
</dbReference>
<feature type="active site" description="Proton donor/acceptor" evidence="10">
    <location>
        <position position="235"/>
    </location>
</feature>
<evidence type="ECO:0000256" key="4">
    <source>
        <dbReference type="ARBA" id="ARBA00022487"/>
    </source>
</evidence>
<proteinExistence type="inferred from homology"/>
<comment type="catalytic activity">
    <reaction evidence="9 12">
        <text>cutin + H2O = cutin monomers.</text>
        <dbReference type="EC" id="3.1.1.74"/>
    </reaction>
</comment>
<feature type="active site" evidence="10">
    <location>
        <position position="222"/>
    </location>
</feature>
<evidence type="ECO:0000256" key="5">
    <source>
        <dbReference type="ARBA" id="ARBA00022525"/>
    </source>
</evidence>
<keyword evidence="5 12" id="KW-0964">Secreted</keyword>
<protein>
    <recommendedName>
        <fullName evidence="3 12">Cutinase</fullName>
        <ecNumber evidence="3 12">3.1.1.74</ecNumber>
    </recommendedName>
</protein>
<dbReference type="InterPro" id="IPR029058">
    <property type="entry name" value="AB_hydrolase_fold"/>
</dbReference>
<gene>
    <name evidence="13" type="ORF">SLS53_006666</name>
</gene>
<evidence type="ECO:0000313" key="13">
    <source>
        <dbReference type="EMBL" id="KAK7737362.1"/>
    </source>
</evidence>
<comment type="similarity">
    <text evidence="2 12">Belongs to the cutinase family.</text>
</comment>
<evidence type="ECO:0000256" key="10">
    <source>
        <dbReference type="PIRSR" id="PIRSR611150-1"/>
    </source>
</evidence>
<evidence type="ECO:0000256" key="7">
    <source>
        <dbReference type="ARBA" id="ARBA00022801"/>
    </source>
</evidence>
<keyword evidence="4 12" id="KW-0719">Serine esterase</keyword>
<dbReference type="PROSITE" id="PS00931">
    <property type="entry name" value="CUTINASE_2"/>
    <property type="match status" value="1"/>
</dbReference>
<keyword evidence="14" id="KW-1185">Reference proteome</keyword>
<dbReference type="GO" id="GO:0005576">
    <property type="term" value="C:extracellular region"/>
    <property type="evidence" value="ECO:0007669"/>
    <property type="project" value="UniProtKB-SubCell"/>
</dbReference>
<dbReference type="InterPro" id="IPR043579">
    <property type="entry name" value="CUTINASE_2"/>
</dbReference>
<dbReference type="InterPro" id="IPR011150">
    <property type="entry name" value="Cutinase_monf"/>
</dbReference>
<dbReference type="AlphaFoldDB" id="A0AAN9U350"/>
<keyword evidence="7 12" id="KW-0378">Hydrolase</keyword>
<evidence type="ECO:0000313" key="14">
    <source>
        <dbReference type="Proteomes" id="UP001320245"/>
    </source>
</evidence>
<feature type="chain" id="PRO_5042667394" description="Cutinase" evidence="12">
    <location>
        <begin position="22"/>
        <end position="255"/>
    </location>
</feature>
<dbReference type="PANTHER" id="PTHR48250:SF1">
    <property type="entry name" value="CUTINASE"/>
    <property type="match status" value="1"/>
</dbReference>
<reference evidence="13 14" key="1">
    <citation type="journal article" date="2023" name="PLoS ONE">
        <title>Cytospora paraplurivora sp. nov. isolated from orchards with fruit tree decline syndrome in Ontario, Canada.</title>
        <authorList>
            <person name="Ilyukhin E."/>
            <person name="Nguyen H.D.T."/>
            <person name="Castle A.J."/>
            <person name="Ellouze W."/>
        </authorList>
    </citation>
    <scope>NUCLEOTIDE SEQUENCE [LARGE SCALE GENOMIC DNA]</scope>
    <source>
        <strain evidence="13 14">FDS-564</strain>
    </source>
</reference>
<dbReference type="InterPro" id="IPR043580">
    <property type="entry name" value="CUTINASE_1"/>
</dbReference>
<feature type="disulfide bond" evidence="11">
    <location>
        <begin position="218"/>
        <end position="225"/>
    </location>
</feature>
<evidence type="ECO:0000256" key="11">
    <source>
        <dbReference type="PIRSR" id="PIRSR611150-2"/>
    </source>
</evidence>
<evidence type="ECO:0000256" key="2">
    <source>
        <dbReference type="ARBA" id="ARBA00007534"/>
    </source>
</evidence>
<name>A0AAN9U350_9PEZI</name>
<feature type="disulfide bond" evidence="11">
    <location>
        <begin position="82"/>
        <end position="159"/>
    </location>
</feature>
<feature type="active site" description="Nucleophile" evidence="10">
    <location>
        <position position="170"/>
    </location>
</feature>
<dbReference type="PANTHER" id="PTHR48250">
    <property type="entry name" value="CUTINASE 2-RELATED"/>
    <property type="match status" value="1"/>
</dbReference>
<evidence type="ECO:0000256" key="1">
    <source>
        <dbReference type="ARBA" id="ARBA00004613"/>
    </source>
</evidence>
<evidence type="ECO:0000256" key="3">
    <source>
        <dbReference type="ARBA" id="ARBA00013095"/>
    </source>
</evidence>
<evidence type="ECO:0000256" key="6">
    <source>
        <dbReference type="ARBA" id="ARBA00022729"/>
    </source>
</evidence>
<dbReference type="Proteomes" id="UP001320245">
    <property type="component" value="Unassembled WGS sequence"/>
</dbReference>
<dbReference type="InterPro" id="IPR000675">
    <property type="entry name" value="Cutinase/axe"/>
</dbReference>
<dbReference type="EMBL" id="JAJSPL020000030">
    <property type="protein sequence ID" value="KAK7737362.1"/>
    <property type="molecule type" value="Genomic_DNA"/>
</dbReference>
<comment type="function">
    <text evidence="12">Catalyzes the hydrolysis of complex carboxylic polyesters found in the cell wall of plants. Degrades cutin, a macromolecule that forms the structure of the plant cuticle.</text>
</comment>
<accession>A0AAN9U350</accession>
<evidence type="ECO:0000256" key="8">
    <source>
        <dbReference type="ARBA" id="ARBA00023157"/>
    </source>
</evidence>
<evidence type="ECO:0000256" key="9">
    <source>
        <dbReference type="ARBA" id="ARBA00034045"/>
    </source>
</evidence>
<organism evidence="13 14">
    <name type="scientific">Cytospora paraplurivora</name>
    <dbReference type="NCBI Taxonomy" id="2898453"/>
    <lineage>
        <taxon>Eukaryota</taxon>
        <taxon>Fungi</taxon>
        <taxon>Dikarya</taxon>
        <taxon>Ascomycota</taxon>
        <taxon>Pezizomycotina</taxon>
        <taxon>Sordariomycetes</taxon>
        <taxon>Sordariomycetidae</taxon>
        <taxon>Diaporthales</taxon>
        <taxon>Cytosporaceae</taxon>
        <taxon>Cytospora</taxon>
    </lineage>
</organism>
<sequence length="255" mass="26278">MKPMTFLLALALGAFSSSTPALPLPAQVPRSAINDLLALISELFPVNVALDAAQDIISAADQVLADLEGFETTREDLNNGVCGDVLVIFARGTDEPGNVGALVGPELFQALDDALGSEHTLAVQGVDNYGATVKEFLVGGDAEGSQEMASLAIQAFDECPDSKIVLSGYSQGGQLVHNAAGLLPAATMQAVSSVVIFGDPDSAQTVSNADTSRVLIICHADDIICEGGDIIVYEHLTYAAEADTAAAFIVSKAGL</sequence>